<proteinExistence type="predicted"/>
<organism evidence="1 2">
    <name type="scientific">Helicobacter trogontum</name>
    <dbReference type="NCBI Taxonomy" id="50960"/>
    <lineage>
        <taxon>Bacteria</taxon>
        <taxon>Pseudomonadati</taxon>
        <taxon>Campylobacterota</taxon>
        <taxon>Epsilonproteobacteria</taxon>
        <taxon>Campylobacterales</taxon>
        <taxon>Helicobacteraceae</taxon>
        <taxon>Helicobacter</taxon>
    </lineage>
</organism>
<gene>
    <name evidence="1" type="ORF">LS81_009065</name>
</gene>
<comment type="caution">
    <text evidence="1">The sequence shown here is derived from an EMBL/GenBank/DDBJ whole genome shotgun (WGS) entry which is preliminary data.</text>
</comment>
<dbReference type="Proteomes" id="UP000029878">
    <property type="component" value="Unassembled WGS sequence"/>
</dbReference>
<evidence type="ECO:0000313" key="2">
    <source>
        <dbReference type="Proteomes" id="UP000029878"/>
    </source>
</evidence>
<dbReference type="EMBL" id="JRPL02000028">
    <property type="protein sequence ID" value="TLD81110.1"/>
    <property type="molecule type" value="Genomic_DNA"/>
</dbReference>
<name>A0A4U8S5K9_9HELI</name>
<dbReference type="RefSeq" id="WP_161976761.1">
    <property type="nucleotide sequence ID" value="NZ_JRPL02000028.1"/>
</dbReference>
<reference evidence="1 2" key="1">
    <citation type="journal article" date="2014" name="Genome Announc.">
        <title>Draft genome sequences of eight enterohepatic helicobacter species isolated from both laboratory and wild rodents.</title>
        <authorList>
            <person name="Sheh A."/>
            <person name="Shen Z."/>
            <person name="Fox J.G."/>
        </authorList>
    </citation>
    <scope>NUCLEOTIDE SEQUENCE [LARGE SCALE GENOMIC DNA]</scope>
    <source>
        <strain evidence="1 2">ATCC 700114</strain>
    </source>
</reference>
<sequence length="145" mass="16336">MNHIKKHIIWLESQEFKNEYGGVEYLVDIHTQTLGENTTTHNGVTTFPNHIGRFGADCHDLDSRFTDSLIDTYTYPFYPPLLEPANTDYSTIDSKIALELRLPPKMVGGGGRISSCLCVIAYQVALHCNNFLSDAIYTHAHMMIS</sequence>
<evidence type="ECO:0000313" key="1">
    <source>
        <dbReference type="EMBL" id="TLD81110.1"/>
    </source>
</evidence>
<dbReference type="AlphaFoldDB" id="A0A4U8S5K9"/>
<protein>
    <submittedName>
        <fullName evidence="1">Uncharacterized protein</fullName>
    </submittedName>
</protein>
<accession>A0A4U8S5K9</accession>